<feature type="domain" description="AMP-dependent synthetase/ligase" evidence="6">
    <location>
        <begin position="33"/>
        <end position="442"/>
    </location>
</feature>
<keyword evidence="8" id="KW-1185">Reference proteome</keyword>
<dbReference type="SUPFAM" id="SSF56801">
    <property type="entry name" value="Acetyl-CoA synthetase-like"/>
    <property type="match status" value="1"/>
</dbReference>
<name>A0ABP5S936_9ACTN</name>
<dbReference type="PANTHER" id="PTHR43272:SF32">
    <property type="entry name" value="AMP-DEPENDENT SYNTHETASE_LIGASE DOMAIN-CONTAINING PROTEIN"/>
    <property type="match status" value="1"/>
</dbReference>
<dbReference type="Pfam" id="PF23562">
    <property type="entry name" value="AMP-binding_C_3"/>
    <property type="match status" value="1"/>
</dbReference>
<comment type="similarity">
    <text evidence="1">Belongs to the ATP-dependent AMP-binding enzyme family.</text>
</comment>
<keyword evidence="4" id="KW-0443">Lipid metabolism</keyword>
<evidence type="ECO:0000256" key="3">
    <source>
        <dbReference type="ARBA" id="ARBA00022832"/>
    </source>
</evidence>
<dbReference type="GO" id="GO:0016874">
    <property type="term" value="F:ligase activity"/>
    <property type="evidence" value="ECO:0007669"/>
    <property type="project" value="UniProtKB-KW"/>
</dbReference>
<evidence type="ECO:0000256" key="5">
    <source>
        <dbReference type="ARBA" id="ARBA00032875"/>
    </source>
</evidence>
<organism evidence="7 8">
    <name type="scientific">Glycomyces rutgersensis</name>
    <dbReference type="NCBI Taxonomy" id="58115"/>
    <lineage>
        <taxon>Bacteria</taxon>
        <taxon>Bacillati</taxon>
        <taxon>Actinomycetota</taxon>
        <taxon>Actinomycetes</taxon>
        <taxon>Glycomycetales</taxon>
        <taxon>Glycomycetaceae</taxon>
        <taxon>Glycomyces</taxon>
    </lineage>
</organism>
<protein>
    <recommendedName>
        <fullName evidence="5">Acyl-CoA synthetase</fullName>
    </recommendedName>
</protein>
<evidence type="ECO:0000313" key="7">
    <source>
        <dbReference type="EMBL" id="GAA2325925.1"/>
    </source>
</evidence>
<evidence type="ECO:0000313" key="8">
    <source>
        <dbReference type="Proteomes" id="UP001501584"/>
    </source>
</evidence>
<proteinExistence type="inferred from homology"/>
<dbReference type="Proteomes" id="UP001501584">
    <property type="component" value="Unassembled WGS sequence"/>
</dbReference>
<dbReference type="Pfam" id="PF00501">
    <property type="entry name" value="AMP-binding"/>
    <property type="match status" value="1"/>
</dbReference>
<dbReference type="PANTHER" id="PTHR43272">
    <property type="entry name" value="LONG-CHAIN-FATTY-ACID--COA LIGASE"/>
    <property type="match status" value="1"/>
</dbReference>
<comment type="caution">
    <text evidence="7">The sequence shown here is derived from an EMBL/GenBank/DDBJ whole genome shotgun (WGS) entry which is preliminary data.</text>
</comment>
<accession>A0ABP5S936</accession>
<evidence type="ECO:0000256" key="1">
    <source>
        <dbReference type="ARBA" id="ARBA00006432"/>
    </source>
</evidence>
<dbReference type="InterPro" id="IPR020845">
    <property type="entry name" value="AMP-binding_CS"/>
</dbReference>
<dbReference type="InterPro" id="IPR042099">
    <property type="entry name" value="ANL_N_sf"/>
</dbReference>
<evidence type="ECO:0000256" key="4">
    <source>
        <dbReference type="ARBA" id="ARBA00023098"/>
    </source>
</evidence>
<dbReference type="CDD" id="cd05907">
    <property type="entry name" value="VL_LC_FACS_like"/>
    <property type="match status" value="1"/>
</dbReference>
<keyword evidence="2 7" id="KW-0436">Ligase</keyword>
<evidence type="ECO:0000259" key="6">
    <source>
        <dbReference type="Pfam" id="PF00501"/>
    </source>
</evidence>
<dbReference type="PROSITE" id="PS00455">
    <property type="entry name" value="AMP_BINDING"/>
    <property type="match status" value="1"/>
</dbReference>
<gene>
    <name evidence="7" type="ORF">GCM10010403_15560</name>
</gene>
<dbReference type="Gene3D" id="3.40.50.12780">
    <property type="entry name" value="N-terminal domain of ligase-like"/>
    <property type="match status" value="2"/>
</dbReference>
<dbReference type="InterPro" id="IPR000873">
    <property type="entry name" value="AMP-dep_synth/lig_dom"/>
</dbReference>
<keyword evidence="3" id="KW-0276">Fatty acid metabolism</keyword>
<sequence length="604" mass="64469">MAGNAAATRKAVTMTTLSTAPTTVSVGARFLATCARFGTTEAFRHPGTDGGWTSLSWNDLSSRAQVLAAGLLALGVGRGDRVAIAASTRIEWVLADLAVTLAGAATTTVYPNTNAEDVAYILGDCGAVAVFAEDADQVAKLRADGHWIGAIRSVVTFDHVEDQSAIGWDDLVAIGRERLRTDPSSVREAAASVGADDLATIIYTSGTTGRPKGVELTNANWRYLVEAVASQDVLRPEHLQLLWLPLSHVFGKMLLAIQYEIGFSTVIDGRVDRIVDTLAAVRPTMMAAAPRIFEKIHGKVQSVATTQGGIRAWVFRWAFRIGIDAMRRLQDGRGVSIGRRAALAVADRLVFRAIRSRLGGRLEVLVCGSAALATPIAEWFAAAGLPLLEGYGLTEATCVSFVNRPNRHRIGTVGQALPGTEVRIADDGEILLRGPGVMRGYHQLPEATAEVIDSDGWFATGDVGEIDADGYLRITDRKKDLAKTSGGKYIAPTVIESALKAACPQIGTAVVIAEGRKFASLLVSPEPDTTAGMPPDAVEAAVTRAVAEVNAGLNRWETIKQFRLLPRDLSVEAGEITPSLKVKRAVVAEHFADLIQSMYQEHQS</sequence>
<reference evidence="8" key="1">
    <citation type="journal article" date="2019" name="Int. J. Syst. Evol. Microbiol.">
        <title>The Global Catalogue of Microorganisms (GCM) 10K type strain sequencing project: providing services to taxonomists for standard genome sequencing and annotation.</title>
        <authorList>
            <consortium name="The Broad Institute Genomics Platform"/>
            <consortium name="The Broad Institute Genome Sequencing Center for Infectious Disease"/>
            <person name="Wu L."/>
            <person name="Ma J."/>
        </authorList>
    </citation>
    <scope>NUCLEOTIDE SEQUENCE [LARGE SCALE GENOMIC DNA]</scope>
    <source>
        <strain evidence="8">JCM 6238</strain>
    </source>
</reference>
<evidence type="ECO:0000256" key="2">
    <source>
        <dbReference type="ARBA" id="ARBA00022598"/>
    </source>
</evidence>
<dbReference type="EMBL" id="BAAASX010000002">
    <property type="protein sequence ID" value="GAA2325925.1"/>
    <property type="molecule type" value="Genomic_DNA"/>
</dbReference>